<dbReference type="InterPro" id="IPR037519">
    <property type="entry name" value="LITAF_fam"/>
</dbReference>
<feature type="compositionally biased region" description="Polar residues" evidence="8">
    <location>
        <begin position="131"/>
        <end position="145"/>
    </location>
</feature>
<comment type="caution">
    <text evidence="11">The sequence shown here is derived from an EMBL/GenBank/DDBJ whole genome shotgun (WGS) entry which is preliminary data.</text>
</comment>
<keyword evidence="9" id="KW-1133">Transmembrane helix</keyword>
<evidence type="ECO:0000256" key="2">
    <source>
        <dbReference type="ARBA" id="ARBA00004414"/>
    </source>
</evidence>
<dbReference type="SMART" id="SM00714">
    <property type="entry name" value="LITAF"/>
    <property type="match status" value="1"/>
</dbReference>
<keyword evidence="6" id="KW-0862">Zinc</keyword>
<organism evidence="11 12">
    <name type="scientific">Ilyodon furcidens</name>
    <name type="common">goldbreast splitfin</name>
    <dbReference type="NCBI Taxonomy" id="33524"/>
    <lineage>
        <taxon>Eukaryota</taxon>
        <taxon>Metazoa</taxon>
        <taxon>Chordata</taxon>
        <taxon>Craniata</taxon>
        <taxon>Vertebrata</taxon>
        <taxon>Euteleostomi</taxon>
        <taxon>Actinopterygii</taxon>
        <taxon>Neopterygii</taxon>
        <taxon>Teleostei</taxon>
        <taxon>Neoteleostei</taxon>
        <taxon>Acanthomorphata</taxon>
        <taxon>Ovalentaria</taxon>
        <taxon>Atherinomorphae</taxon>
        <taxon>Cyprinodontiformes</taxon>
        <taxon>Goodeidae</taxon>
        <taxon>Ilyodon</taxon>
    </lineage>
</organism>
<gene>
    <name evidence="11" type="ORF">ILYODFUR_007704</name>
</gene>
<comment type="subcellular location">
    <subcellularLocation>
        <location evidence="1">Endosome membrane</location>
        <topology evidence="1">Peripheral membrane protein</topology>
        <orientation evidence="1">Cytoplasmic side</orientation>
    </subcellularLocation>
    <subcellularLocation>
        <location evidence="2">Late endosome membrane</location>
    </subcellularLocation>
    <subcellularLocation>
        <location evidence="3">Lysosome membrane</location>
        <topology evidence="3">Peripheral membrane protein</topology>
        <orientation evidence="3">Cytoplasmic side</orientation>
    </subcellularLocation>
</comment>
<feature type="transmembrane region" description="Helical" evidence="9">
    <location>
        <begin position="212"/>
        <end position="234"/>
    </location>
</feature>
<evidence type="ECO:0000256" key="9">
    <source>
        <dbReference type="SAM" id="Phobius"/>
    </source>
</evidence>
<feature type="compositionally biased region" description="Acidic residues" evidence="8">
    <location>
        <begin position="90"/>
        <end position="106"/>
    </location>
</feature>
<comment type="similarity">
    <text evidence="4">Belongs to the CDIP1/LITAF family.</text>
</comment>
<evidence type="ECO:0000313" key="11">
    <source>
        <dbReference type="EMBL" id="MEQ2224460.1"/>
    </source>
</evidence>
<evidence type="ECO:0000256" key="5">
    <source>
        <dbReference type="ARBA" id="ARBA00022723"/>
    </source>
</evidence>
<evidence type="ECO:0000256" key="4">
    <source>
        <dbReference type="ARBA" id="ARBA00005975"/>
    </source>
</evidence>
<feature type="region of interest" description="Disordered" evidence="8">
    <location>
        <begin position="21"/>
        <end position="51"/>
    </location>
</feature>
<dbReference type="EMBL" id="JAHRIQ010012086">
    <property type="protein sequence ID" value="MEQ2224460.1"/>
    <property type="molecule type" value="Genomic_DNA"/>
</dbReference>
<accession>A0ABV0SV18</accession>
<keyword evidence="5" id="KW-0479">Metal-binding</keyword>
<proteinExistence type="inferred from homology"/>
<keyword evidence="12" id="KW-1185">Reference proteome</keyword>
<evidence type="ECO:0000256" key="7">
    <source>
        <dbReference type="ARBA" id="ARBA00023136"/>
    </source>
</evidence>
<keyword evidence="9" id="KW-0812">Transmembrane</keyword>
<protein>
    <recommendedName>
        <fullName evidence="10">LITAF domain-containing protein</fullName>
    </recommendedName>
</protein>
<dbReference type="PANTHER" id="PTHR23292">
    <property type="entry name" value="LIPOPOLYSACCHARIDE-INDUCED TUMOR NECROSIS FACTOR-ALPHA FACTOR"/>
    <property type="match status" value="1"/>
</dbReference>
<feature type="domain" description="LITAF" evidence="10">
    <location>
        <begin position="173"/>
        <end position="257"/>
    </location>
</feature>
<evidence type="ECO:0000256" key="1">
    <source>
        <dbReference type="ARBA" id="ARBA00004125"/>
    </source>
</evidence>
<dbReference type="Pfam" id="PF10601">
    <property type="entry name" value="zf-LITAF-like"/>
    <property type="match status" value="1"/>
</dbReference>
<evidence type="ECO:0000256" key="8">
    <source>
        <dbReference type="SAM" id="MobiDB-lite"/>
    </source>
</evidence>
<evidence type="ECO:0000256" key="3">
    <source>
        <dbReference type="ARBA" id="ARBA00004630"/>
    </source>
</evidence>
<feature type="region of interest" description="Disordered" evidence="8">
    <location>
        <begin position="130"/>
        <end position="156"/>
    </location>
</feature>
<evidence type="ECO:0000313" key="12">
    <source>
        <dbReference type="Proteomes" id="UP001482620"/>
    </source>
</evidence>
<dbReference type="Proteomes" id="UP001482620">
    <property type="component" value="Unassembled WGS sequence"/>
</dbReference>
<reference evidence="11 12" key="1">
    <citation type="submission" date="2021-06" db="EMBL/GenBank/DDBJ databases">
        <authorList>
            <person name="Palmer J.M."/>
        </authorList>
    </citation>
    <scope>NUCLEOTIDE SEQUENCE [LARGE SCALE GENOMIC DNA]</scope>
    <source>
        <strain evidence="12">if_2019</strain>
        <tissue evidence="11">Muscle</tissue>
    </source>
</reference>
<sequence>MENPEDAGVFLHTFRTLPCTRLSGDERVEPEQAGQGETEQEQMENNGGPAKLASIEFRIQQLHNRRFLLLKIKRCTKKDEQHSGGSSEELVPEDDGGGDDDDDDDDELMDIQKELEELQVKKEELEKAGVSFTSRSNGDQQQQRPSYKETPRGGIYMLPPPQSSEQVTAAAQEPADSILPVEKLGRTSGVTMCPSCKEVVVTETHSTRSDTMWILCFLCCFIGCVAGCCLVPFYTKRLRNVHHQCPRCQAKIYTHQLL</sequence>
<evidence type="ECO:0000259" key="10">
    <source>
        <dbReference type="PROSITE" id="PS51837"/>
    </source>
</evidence>
<keyword evidence="7 9" id="KW-0472">Membrane</keyword>
<feature type="compositionally biased region" description="Low complexity" evidence="8">
    <location>
        <begin position="31"/>
        <end position="48"/>
    </location>
</feature>
<dbReference type="PANTHER" id="PTHR23292:SF35">
    <property type="entry name" value="LITAF DOMAIN-CONTAINING PROTEIN"/>
    <property type="match status" value="1"/>
</dbReference>
<evidence type="ECO:0000256" key="6">
    <source>
        <dbReference type="ARBA" id="ARBA00022833"/>
    </source>
</evidence>
<name>A0ABV0SV18_9TELE</name>
<feature type="region of interest" description="Disordered" evidence="8">
    <location>
        <begin position="77"/>
        <end position="106"/>
    </location>
</feature>
<dbReference type="InterPro" id="IPR006629">
    <property type="entry name" value="LITAF"/>
</dbReference>
<dbReference type="PROSITE" id="PS51837">
    <property type="entry name" value="LITAF"/>
    <property type="match status" value="1"/>
</dbReference>